<organism evidence="6 7">
    <name type="scientific">Devosia enhydra</name>
    <dbReference type="NCBI Taxonomy" id="665118"/>
    <lineage>
        <taxon>Bacteria</taxon>
        <taxon>Pseudomonadati</taxon>
        <taxon>Pseudomonadota</taxon>
        <taxon>Alphaproteobacteria</taxon>
        <taxon>Hyphomicrobiales</taxon>
        <taxon>Devosiaceae</taxon>
        <taxon>Devosia</taxon>
    </lineage>
</organism>
<feature type="domain" description="Solute-binding protein family 5" evidence="5">
    <location>
        <begin position="76"/>
        <end position="420"/>
    </location>
</feature>
<accession>A0A1K2I1S9</accession>
<dbReference type="GO" id="GO:0043190">
    <property type="term" value="C:ATP-binding cassette (ABC) transporter complex"/>
    <property type="evidence" value="ECO:0007669"/>
    <property type="project" value="InterPro"/>
</dbReference>
<dbReference type="Gene3D" id="3.10.105.10">
    <property type="entry name" value="Dipeptide-binding Protein, Domain 3"/>
    <property type="match status" value="1"/>
</dbReference>
<protein>
    <submittedName>
        <fullName evidence="6">Peptide/nickel transport system substrate-binding protein</fullName>
    </submittedName>
</protein>
<dbReference type="PANTHER" id="PTHR30290:SF9">
    <property type="entry name" value="OLIGOPEPTIDE-BINDING PROTEIN APPA"/>
    <property type="match status" value="1"/>
</dbReference>
<dbReference type="CDD" id="cd08518">
    <property type="entry name" value="PBP2_NikA_DppA_OppA_like_19"/>
    <property type="match status" value="1"/>
</dbReference>
<dbReference type="PIRSF" id="PIRSF002741">
    <property type="entry name" value="MppA"/>
    <property type="match status" value="1"/>
</dbReference>
<dbReference type="GO" id="GO:0015833">
    <property type="term" value="P:peptide transport"/>
    <property type="evidence" value="ECO:0007669"/>
    <property type="project" value="TreeGrafter"/>
</dbReference>
<reference evidence="6 7" key="1">
    <citation type="submission" date="2016-11" db="EMBL/GenBank/DDBJ databases">
        <authorList>
            <person name="Jaros S."/>
            <person name="Januszkiewicz K."/>
            <person name="Wedrychowicz H."/>
        </authorList>
    </citation>
    <scope>NUCLEOTIDE SEQUENCE [LARGE SCALE GENOMIC DNA]</scope>
    <source>
        <strain evidence="6 7">ATCC 23634</strain>
    </source>
</reference>
<keyword evidence="4" id="KW-0732">Signal</keyword>
<dbReference type="InterPro" id="IPR039424">
    <property type="entry name" value="SBP_5"/>
</dbReference>
<dbReference type="EMBL" id="FPKU01000003">
    <property type="protein sequence ID" value="SFZ86280.1"/>
    <property type="molecule type" value="Genomic_DNA"/>
</dbReference>
<evidence type="ECO:0000256" key="1">
    <source>
        <dbReference type="ARBA" id="ARBA00004418"/>
    </source>
</evidence>
<evidence type="ECO:0000259" key="5">
    <source>
        <dbReference type="Pfam" id="PF00496"/>
    </source>
</evidence>
<dbReference type="Proteomes" id="UP000183447">
    <property type="component" value="Unassembled WGS sequence"/>
</dbReference>
<dbReference type="AlphaFoldDB" id="A0A1K2I1S9"/>
<gene>
    <name evidence="6" type="ORF">SAMN02983003_3458</name>
</gene>
<keyword evidence="3" id="KW-0813">Transport</keyword>
<dbReference type="InterPro" id="IPR000914">
    <property type="entry name" value="SBP_5_dom"/>
</dbReference>
<evidence type="ECO:0000256" key="2">
    <source>
        <dbReference type="ARBA" id="ARBA00005695"/>
    </source>
</evidence>
<dbReference type="InterPro" id="IPR030678">
    <property type="entry name" value="Peptide/Ni-bd"/>
</dbReference>
<keyword evidence="7" id="KW-1185">Reference proteome</keyword>
<dbReference type="STRING" id="665118.SAMN02983003_3458"/>
<evidence type="ECO:0000256" key="3">
    <source>
        <dbReference type="ARBA" id="ARBA00022448"/>
    </source>
</evidence>
<sequence>MAKAIVGRGLVAVGLVSVAMLSAGIVPVVAASRDALVLAIGGEPEGGYDPLLGWGRYGHPLFQSTLLKRDADLATVPDLATQWRLSEDRRVWTITLRDDVRFSDGTSLTARDVAFTFNAAKAASGALDLGVLEAATALDDQTVEIRLSRPWITFADSFYTLGIVPEAGYGPGYARAPIGSGPYRLVSWTEGEQLIVEANPHYYGPALPFSRLTFVFTAEDTSLAAAQAGQVDMVAVPASAADLPPQGMRQVVVASVDNRGLTFPMPPATGRVSPAGAPIGNAVTSDPAIRRAINLGIDRQQLVDVALLGHGTPAFGPADGLPWSNPEAAITPDPAAAAALLDAAGWLPGADGVREKAGVKSAFPINYPASDSTRRALAITLAEQLRGLGIAATPRGLSWDRIEAVMHSEPVLFGWGSHSPLEIYSLYASTYGGVAFYNPGFFSNAAVDAHFAAAQGAESPEASYPHWQKAEWDGTTGFGAKGDAGWAWLVNLDHIYYVDECLNIGATQTEPHGHGWPITALIESWTWTCP</sequence>
<dbReference type="Gene3D" id="3.40.190.10">
    <property type="entry name" value="Periplasmic binding protein-like II"/>
    <property type="match status" value="1"/>
</dbReference>
<evidence type="ECO:0000313" key="6">
    <source>
        <dbReference type="EMBL" id="SFZ86280.1"/>
    </source>
</evidence>
<proteinExistence type="inferred from homology"/>
<dbReference type="GO" id="GO:0030288">
    <property type="term" value="C:outer membrane-bounded periplasmic space"/>
    <property type="evidence" value="ECO:0007669"/>
    <property type="project" value="UniProtKB-ARBA"/>
</dbReference>
<name>A0A1K2I1S9_9HYPH</name>
<dbReference type="PANTHER" id="PTHR30290">
    <property type="entry name" value="PERIPLASMIC BINDING COMPONENT OF ABC TRANSPORTER"/>
    <property type="match status" value="1"/>
</dbReference>
<dbReference type="Pfam" id="PF00496">
    <property type="entry name" value="SBP_bac_5"/>
    <property type="match status" value="1"/>
</dbReference>
<evidence type="ECO:0000313" key="7">
    <source>
        <dbReference type="Proteomes" id="UP000183447"/>
    </source>
</evidence>
<evidence type="ECO:0000256" key="4">
    <source>
        <dbReference type="ARBA" id="ARBA00022729"/>
    </source>
</evidence>
<dbReference type="GO" id="GO:1904680">
    <property type="term" value="F:peptide transmembrane transporter activity"/>
    <property type="evidence" value="ECO:0007669"/>
    <property type="project" value="TreeGrafter"/>
</dbReference>
<dbReference type="SUPFAM" id="SSF53850">
    <property type="entry name" value="Periplasmic binding protein-like II"/>
    <property type="match status" value="1"/>
</dbReference>
<comment type="subcellular location">
    <subcellularLocation>
        <location evidence="1">Periplasm</location>
    </subcellularLocation>
</comment>
<comment type="similarity">
    <text evidence="2">Belongs to the bacterial solute-binding protein 5 family.</text>
</comment>